<feature type="transmembrane region" description="Helical" evidence="1">
    <location>
        <begin position="133"/>
        <end position="154"/>
    </location>
</feature>
<feature type="transmembrane region" description="Helical" evidence="1">
    <location>
        <begin position="6"/>
        <end position="25"/>
    </location>
</feature>
<proteinExistence type="predicted"/>
<evidence type="ECO:0000313" key="4">
    <source>
        <dbReference type="Proteomes" id="UP000198561"/>
    </source>
</evidence>
<name>A0A1H6GYZ6_CHRCI</name>
<dbReference type="InterPro" id="IPR012867">
    <property type="entry name" value="DUF1648"/>
</dbReference>
<feature type="transmembrane region" description="Helical" evidence="1">
    <location>
        <begin position="52"/>
        <end position="71"/>
    </location>
</feature>
<evidence type="ECO:0000313" key="3">
    <source>
        <dbReference type="EMBL" id="SEH27268.1"/>
    </source>
</evidence>
<keyword evidence="1" id="KW-0472">Membrane</keyword>
<dbReference type="AlphaFoldDB" id="A0A1H6GYZ6"/>
<keyword evidence="1" id="KW-0812">Transmembrane</keyword>
<dbReference type="OrthoDB" id="9808690at2"/>
<dbReference type="EMBL" id="FNWQ01000001">
    <property type="protein sequence ID" value="SEH27268.1"/>
    <property type="molecule type" value="Genomic_DNA"/>
</dbReference>
<protein>
    <recommendedName>
        <fullName evidence="2">DUF1648 domain-containing protein</fullName>
    </recommendedName>
</protein>
<dbReference type="Pfam" id="PF07853">
    <property type="entry name" value="DUF1648"/>
    <property type="match status" value="1"/>
</dbReference>
<evidence type="ECO:0000259" key="2">
    <source>
        <dbReference type="Pfam" id="PF07853"/>
    </source>
</evidence>
<dbReference type="RefSeq" id="WP_089689535.1">
    <property type="nucleotide sequence ID" value="NZ_DALZIY010000007.1"/>
</dbReference>
<keyword evidence="1" id="KW-1133">Transmembrane helix</keyword>
<feature type="domain" description="DUF1648" evidence="2">
    <location>
        <begin position="18"/>
        <end position="61"/>
    </location>
</feature>
<organism evidence="3 4">
    <name type="scientific">Chryseobacterium culicis</name>
    <dbReference type="NCBI Taxonomy" id="680127"/>
    <lineage>
        <taxon>Bacteria</taxon>
        <taxon>Pseudomonadati</taxon>
        <taxon>Bacteroidota</taxon>
        <taxon>Flavobacteriia</taxon>
        <taxon>Flavobacteriales</taxon>
        <taxon>Weeksellaceae</taxon>
        <taxon>Chryseobacterium group</taxon>
        <taxon>Chryseobacterium</taxon>
    </lineage>
</organism>
<feature type="transmembrane region" description="Helical" evidence="1">
    <location>
        <begin position="91"/>
        <end position="112"/>
    </location>
</feature>
<evidence type="ECO:0000256" key="1">
    <source>
        <dbReference type="SAM" id="Phobius"/>
    </source>
</evidence>
<sequence>MENILFTIFDIFNFGWVAFLWWFTLKNYSTLPERIPVHFDMEGKADGFGGRVYAFLMPVLALGLYALFVYGVRHPEDTNFPVEITEQNMNAQFLIMKIGLRILFVVLAVIFMNIQDYMFRCAVDEKAKPKISFAAIFLSVVLFTPALVFIAHLFK</sequence>
<dbReference type="Proteomes" id="UP000198561">
    <property type="component" value="Unassembled WGS sequence"/>
</dbReference>
<gene>
    <name evidence="3" type="ORF">SAMN05421593_0249</name>
</gene>
<dbReference type="STRING" id="680127.SAMN05421593_0249"/>
<reference evidence="3 4" key="1">
    <citation type="submission" date="2016-10" db="EMBL/GenBank/DDBJ databases">
        <authorList>
            <person name="de Groot N.N."/>
        </authorList>
    </citation>
    <scope>NUCLEOTIDE SEQUENCE [LARGE SCALE GENOMIC DNA]</scope>
    <source>
        <strain evidence="3 4">DSM 23031</strain>
    </source>
</reference>
<accession>A0A1H6GYZ6</accession>